<dbReference type="Gene3D" id="3.30.530.20">
    <property type="match status" value="1"/>
</dbReference>
<accession>A0A2S9Q2F0</accession>
<dbReference type="Proteomes" id="UP000239322">
    <property type="component" value="Unassembled WGS sequence"/>
</dbReference>
<reference evidence="3 4" key="1">
    <citation type="submission" date="2018-03" db="EMBL/GenBank/DDBJ databases">
        <title>Novel Streptomyces sp. from soil.</title>
        <authorList>
            <person name="Tan G.Y.A."/>
            <person name="Lee Z.Y."/>
        </authorList>
    </citation>
    <scope>NUCLEOTIDE SEQUENCE [LARGE SCALE GENOMIC DNA]</scope>
    <source>
        <strain evidence="3 4">ST5x</strain>
    </source>
</reference>
<comment type="similarity">
    <text evidence="1">Belongs to the AHA1 family.</text>
</comment>
<organism evidence="3 4">
    <name type="scientific">Streptomyces solincola</name>
    <dbReference type="NCBI Taxonomy" id="2100817"/>
    <lineage>
        <taxon>Bacteria</taxon>
        <taxon>Bacillati</taxon>
        <taxon>Actinomycetota</taxon>
        <taxon>Actinomycetes</taxon>
        <taxon>Kitasatosporales</taxon>
        <taxon>Streptomycetaceae</taxon>
        <taxon>Streptomyces</taxon>
    </lineage>
</organism>
<keyword evidence="4" id="KW-1185">Reference proteome</keyword>
<feature type="domain" description="Activator of Hsp90 ATPase homologue 1/2-like C-terminal" evidence="2">
    <location>
        <begin position="27"/>
        <end position="148"/>
    </location>
</feature>
<dbReference type="InterPro" id="IPR023393">
    <property type="entry name" value="START-like_dom_sf"/>
</dbReference>
<dbReference type="RefSeq" id="WP_105867129.1">
    <property type="nucleotide sequence ID" value="NZ_PVLV01000033.1"/>
</dbReference>
<dbReference type="EMBL" id="PVLV01000033">
    <property type="protein sequence ID" value="PRH80797.1"/>
    <property type="molecule type" value="Genomic_DNA"/>
</dbReference>
<evidence type="ECO:0000259" key="2">
    <source>
        <dbReference type="Pfam" id="PF08327"/>
    </source>
</evidence>
<dbReference type="OrthoDB" id="9803476at2"/>
<dbReference type="InterPro" id="IPR013538">
    <property type="entry name" value="ASHA1/2-like_C"/>
</dbReference>
<comment type="caution">
    <text evidence="3">The sequence shown here is derived from an EMBL/GenBank/DDBJ whole genome shotgun (WGS) entry which is preliminary data.</text>
</comment>
<dbReference type="SUPFAM" id="SSF55961">
    <property type="entry name" value="Bet v1-like"/>
    <property type="match status" value="1"/>
</dbReference>
<proteinExistence type="inferred from homology"/>
<protein>
    <recommendedName>
        <fullName evidence="2">Activator of Hsp90 ATPase homologue 1/2-like C-terminal domain-containing protein</fullName>
    </recommendedName>
</protein>
<dbReference type="Pfam" id="PF08327">
    <property type="entry name" value="AHSA1"/>
    <property type="match status" value="1"/>
</dbReference>
<evidence type="ECO:0000256" key="1">
    <source>
        <dbReference type="ARBA" id="ARBA00006817"/>
    </source>
</evidence>
<sequence length="177" mass="19954">MAPALPPGATETHGDLHTLRFAVPLPHPAERVWLALTTPGGLGDWLAEPHGLQPRLGGEVALRWLTAPDREAAAGRTESGTVTAWDMERVAEYTVGAHGRMRFGLEPGDRPETTVLRFTNEFRGSDEQRLDRLACWHDHFLQLAGHLEGRRTDWSRWDPARRQDLRDDYEARDFDAT</sequence>
<evidence type="ECO:0000313" key="3">
    <source>
        <dbReference type="EMBL" id="PRH80797.1"/>
    </source>
</evidence>
<name>A0A2S9Q2F0_9ACTN</name>
<evidence type="ECO:0000313" key="4">
    <source>
        <dbReference type="Proteomes" id="UP000239322"/>
    </source>
</evidence>
<gene>
    <name evidence="3" type="ORF">C6N75_02205</name>
</gene>
<dbReference type="AlphaFoldDB" id="A0A2S9Q2F0"/>